<evidence type="ECO:0000256" key="1">
    <source>
        <dbReference type="SAM" id="MobiDB-lite"/>
    </source>
</evidence>
<evidence type="ECO:0000313" key="2">
    <source>
        <dbReference type="EMBL" id="BDZ38462.1"/>
    </source>
</evidence>
<sequence>MHRLQANIEIDALALFDGHDALAPFLGQGHREAMLAHLARLADDVADGQDEGSESGSHPAMLPARKL</sequence>
<evidence type="ECO:0000313" key="3">
    <source>
        <dbReference type="Proteomes" id="UP001321543"/>
    </source>
</evidence>
<name>A0ABM8FSQ0_9MICO</name>
<proteinExistence type="predicted"/>
<dbReference type="Proteomes" id="UP001321543">
    <property type="component" value="Chromosome"/>
</dbReference>
<gene>
    <name evidence="2" type="ORF">GCM10025863_10760</name>
</gene>
<protein>
    <submittedName>
        <fullName evidence="2">Uncharacterized protein</fullName>
    </submittedName>
</protein>
<feature type="region of interest" description="Disordered" evidence="1">
    <location>
        <begin position="46"/>
        <end position="67"/>
    </location>
</feature>
<reference evidence="3" key="1">
    <citation type="journal article" date="2019" name="Int. J. Syst. Evol. Microbiol.">
        <title>The Global Catalogue of Microorganisms (GCM) 10K type strain sequencing project: providing services to taxonomists for standard genome sequencing and annotation.</title>
        <authorList>
            <consortium name="The Broad Institute Genomics Platform"/>
            <consortium name="The Broad Institute Genome Sequencing Center for Infectious Disease"/>
            <person name="Wu L."/>
            <person name="Ma J."/>
        </authorList>
    </citation>
    <scope>NUCLEOTIDE SEQUENCE [LARGE SCALE GENOMIC DNA]</scope>
    <source>
        <strain evidence="3">NBRC 106310</strain>
    </source>
</reference>
<organism evidence="2 3">
    <name type="scientific">Microbacterium suwonense</name>
    <dbReference type="NCBI Taxonomy" id="683047"/>
    <lineage>
        <taxon>Bacteria</taxon>
        <taxon>Bacillati</taxon>
        <taxon>Actinomycetota</taxon>
        <taxon>Actinomycetes</taxon>
        <taxon>Micrococcales</taxon>
        <taxon>Microbacteriaceae</taxon>
        <taxon>Microbacterium</taxon>
    </lineage>
</organism>
<dbReference type="EMBL" id="AP027728">
    <property type="protein sequence ID" value="BDZ38462.1"/>
    <property type="molecule type" value="Genomic_DNA"/>
</dbReference>
<accession>A0ABM8FSQ0</accession>
<keyword evidence="3" id="KW-1185">Reference proteome</keyword>